<evidence type="ECO:0000256" key="3">
    <source>
        <dbReference type="ARBA" id="ARBA00023242"/>
    </source>
</evidence>
<comment type="subcellular location">
    <subcellularLocation>
        <location evidence="1">Nucleus</location>
        <location evidence="1">Nucleolus</location>
    </subcellularLocation>
</comment>
<dbReference type="OrthoDB" id="18703at2759"/>
<dbReference type="GO" id="GO:0000462">
    <property type="term" value="P:maturation of SSU-rRNA from tricistronic rRNA transcript (SSU-rRNA, 5.8S rRNA, LSU-rRNA)"/>
    <property type="evidence" value="ECO:0007669"/>
    <property type="project" value="InterPro"/>
</dbReference>
<dbReference type="GO" id="GO:0030686">
    <property type="term" value="C:90S preribosome"/>
    <property type="evidence" value="ECO:0007669"/>
    <property type="project" value="InterPro"/>
</dbReference>
<dbReference type="PANTHER" id="PTHR31109">
    <property type="entry name" value="PROTEIN FAM207A"/>
    <property type="match status" value="1"/>
</dbReference>
<accession>A0A9Q0HAL9</accession>
<reference evidence="5" key="1">
    <citation type="journal article" date="2023" name="Plant J.">
        <title>The genome of the king protea, Protea cynaroides.</title>
        <authorList>
            <person name="Chang J."/>
            <person name="Duong T.A."/>
            <person name="Schoeman C."/>
            <person name="Ma X."/>
            <person name="Roodt D."/>
            <person name="Barker N."/>
            <person name="Li Z."/>
            <person name="Van de Peer Y."/>
            <person name="Mizrachi E."/>
        </authorList>
    </citation>
    <scope>NUCLEOTIDE SEQUENCE</scope>
    <source>
        <tissue evidence="5">Young leaves</tissue>
    </source>
</reference>
<evidence type="ECO:0000256" key="4">
    <source>
        <dbReference type="SAM" id="MobiDB-lite"/>
    </source>
</evidence>
<dbReference type="Proteomes" id="UP001141806">
    <property type="component" value="Unassembled WGS sequence"/>
</dbReference>
<feature type="compositionally biased region" description="Basic residues" evidence="4">
    <location>
        <begin position="174"/>
        <end position="184"/>
    </location>
</feature>
<dbReference type="EMBL" id="JAMYWD010000008">
    <property type="protein sequence ID" value="KAJ4963036.1"/>
    <property type="molecule type" value="Genomic_DNA"/>
</dbReference>
<dbReference type="InterPro" id="IPR028160">
    <property type="entry name" value="Slx9-like"/>
</dbReference>
<sequence>MVQLSPLPSVTSAAILFGEDDCSFNIPKELLEMGLTGLRPDSTYKESSKHSDRKFEKKLQFYAKVRDTVASLSAKKGISKKKKLRSRHKKLKAYDLSSLSEFLPELKAGQLPPVTNLKQNAKSRQKLVEKEGKQFLKVLNSPVFQSDPLSAIHQHLQNTQPVQVNKPEKSSGRSGKKTKKKRSKNTSGSQSMDI</sequence>
<evidence type="ECO:0000313" key="5">
    <source>
        <dbReference type="EMBL" id="KAJ4963036.1"/>
    </source>
</evidence>
<protein>
    <recommendedName>
        <fullName evidence="7">Ribosome biogenesis protein slx9-like</fullName>
    </recommendedName>
</protein>
<keyword evidence="6" id="KW-1185">Reference proteome</keyword>
<evidence type="ECO:0000313" key="6">
    <source>
        <dbReference type="Proteomes" id="UP001141806"/>
    </source>
</evidence>
<gene>
    <name evidence="5" type="ORF">NE237_022975</name>
</gene>
<dbReference type="GO" id="GO:0030688">
    <property type="term" value="C:preribosome, small subunit precursor"/>
    <property type="evidence" value="ECO:0007669"/>
    <property type="project" value="InterPro"/>
</dbReference>
<dbReference type="Pfam" id="PF15341">
    <property type="entry name" value="SLX9"/>
    <property type="match status" value="1"/>
</dbReference>
<feature type="region of interest" description="Disordered" evidence="4">
    <location>
        <begin position="149"/>
        <end position="194"/>
    </location>
</feature>
<evidence type="ECO:0008006" key="7">
    <source>
        <dbReference type="Google" id="ProtNLM"/>
    </source>
</evidence>
<keyword evidence="3" id="KW-0539">Nucleus</keyword>
<proteinExistence type="inferred from homology"/>
<dbReference type="AlphaFoldDB" id="A0A9Q0HAL9"/>
<feature type="compositionally biased region" description="Low complexity" evidence="4">
    <location>
        <begin position="185"/>
        <end position="194"/>
    </location>
</feature>
<comment type="similarity">
    <text evidence="2">Belongs to the SLX9 family.</text>
</comment>
<comment type="caution">
    <text evidence="5">The sequence shown here is derived from an EMBL/GenBank/DDBJ whole genome shotgun (WGS) entry which is preliminary data.</text>
</comment>
<name>A0A9Q0HAL9_9MAGN</name>
<dbReference type="GO" id="GO:0005730">
    <property type="term" value="C:nucleolus"/>
    <property type="evidence" value="ECO:0007669"/>
    <property type="project" value="UniProtKB-SubCell"/>
</dbReference>
<evidence type="ECO:0000256" key="1">
    <source>
        <dbReference type="ARBA" id="ARBA00004604"/>
    </source>
</evidence>
<evidence type="ECO:0000256" key="2">
    <source>
        <dbReference type="ARBA" id="ARBA00011022"/>
    </source>
</evidence>
<organism evidence="5 6">
    <name type="scientific">Protea cynaroides</name>
    <dbReference type="NCBI Taxonomy" id="273540"/>
    <lineage>
        <taxon>Eukaryota</taxon>
        <taxon>Viridiplantae</taxon>
        <taxon>Streptophyta</taxon>
        <taxon>Embryophyta</taxon>
        <taxon>Tracheophyta</taxon>
        <taxon>Spermatophyta</taxon>
        <taxon>Magnoliopsida</taxon>
        <taxon>Proteales</taxon>
        <taxon>Proteaceae</taxon>
        <taxon>Protea</taxon>
    </lineage>
</organism>
<dbReference type="PANTHER" id="PTHR31109:SF2">
    <property type="entry name" value="RIBOSOME BIOGENESIS PROTEIN SLX9 HOMOLOG"/>
    <property type="match status" value="1"/>
</dbReference>